<name>A0A1X7D0B7_TRICW</name>
<protein>
    <recommendedName>
        <fullName evidence="2">EF-hand domain-containing protein</fullName>
    </recommendedName>
</protein>
<accession>A0A1X7D0B7</accession>
<reference evidence="4" key="1">
    <citation type="submission" date="2017-04" db="EMBL/GenBank/DDBJ databases">
        <authorList>
            <person name="Varghese N."/>
            <person name="Submissions S."/>
        </authorList>
    </citation>
    <scope>NUCLEOTIDE SEQUENCE [LARGE SCALE GENOMIC DNA]</scope>
    <source>
        <strain evidence="4">Ballard 720</strain>
    </source>
</reference>
<dbReference type="OrthoDB" id="9035429at2"/>
<evidence type="ECO:0000313" key="4">
    <source>
        <dbReference type="Proteomes" id="UP000192911"/>
    </source>
</evidence>
<dbReference type="STRING" id="28094.SAMN06295900_102211"/>
<keyword evidence="1" id="KW-0732">Signal</keyword>
<sequence>MSHIDIVRRTAVMLVLGLAAAQAGAAGVQSVAPVKLPSRGAGVDGPYFPRTRVTPAAPTTGAALQQQAQERLEAKLGANTALSNGASITKTQAQANGLGYIAKHFDEIDRTHTGRVSMTDVRQYLQQKQRQ</sequence>
<evidence type="ECO:0000259" key="2">
    <source>
        <dbReference type="PROSITE" id="PS50222"/>
    </source>
</evidence>
<gene>
    <name evidence="3" type="ORF">SAMN06295900_102211</name>
</gene>
<dbReference type="Proteomes" id="UP000192911">
    <property type="component" value="Unassembled WGS sequence"/>
</dbReference>
<feature type="signal peptide" evidence="1">
    <location>
        <begin position="1"/>
        <end position="25"/>
    </location>
</feature>
<dbReference type="GeneID" id="95552465"/>
<dbReference type="InterPro" id="IPR002048">
    <property type="entry name" value="EF_hand_dom"/>
</dbReference>
<organism evidence="3 4">
    <name type="scientific">Trinickia caryophylli</name>
    <name type="common">Paraburkholderia caryophylli</name>
    <dbReference type="NCBI Taxonomy" id="28094"/>
    <lineage>
        <taxon>Bacteria</taxon>
        <taxon>Pseudomonadati</taxon>
        <taxon>Pseudomonadota</taxon>
        <taxon>Betaproteobacteria</taxon>
        <taxon>Burkholderiales</taxon>
        <taxon>Burkholderiaceae</taxon>
        <taxon>Trinickia</taxon>
    </lineage>
</organism>
<proteinExistence type="predicted"/>
<dbReference type="EMBL" id="FXAH01000002">
    <property type="protein sequence ID" value="SMF06286.1"/>
    <property type="molecule type" value="Genomic_DNA"/>
</dbReference>
<evidence type="ECO:0000256" key="1">
    <source>
        <dbReference type="SAM" id="SignalP"/>
    </source>
</evidence>
<feature type="domain" description="EF-hand" evidence="2">
    <location>
        <begin position="96"/>
        <end position="131"/>
    </location>
</feature>
<dbReference type="PROSITE" id="PS50222">
    <property type="entry name" value="EF_HAND_2"/>
    <property type="match status" value="1"/>
</dbReference>
<dbReference type="AlphaFoldDB" id="A0A1X7D0B7"/>
<keyword evidence="4" id="KW-1185">Reference proteome</keyword>
<feature type="chain" id="PRO_5013298907" description="EF-hand domain-containing protein" evidence="1">
    <location>
        <begin position="26"/>
        <end position="131"/>
    </location>
</feature>
<evidence type="ECO:0000313" key="3">
    <source>
        <dbReference type="EMBL" id="SMF06286.1"/>
    </source>
</evidence>
<dbReference type="RefSeq" id="WP_085224874.1">
    <property type="nucleotide sequence ID" value="NZ_BSQD01000002.1"/>
</dbReference>
<dbReference type="GO" id="GO:0005509">
    <property type="term" value="F:calcium ion binding"/>
    <property type="evidence" value="ECO:0007669"/>
    <property type="project" value="InterPro"/>
</dbReference>